<comment type="caution">
    <text evidence="2">The sequence shown here is derived from an EMBL/GenBank/DDBJ whole genome shotgun (WGS) entry which is preliminary data.</text>
</comment>
<accession>A0A5B7H8T0</accession>
<proteinExistence type="predicted"/>
<gene>
    <name evidence="2" type="ORF">E2C01_063296</name>
</gene>
<name>A0A5B7H8T0_PORTR</name>
<sequence>MVTAPPASLVCWVTAALGERPGQPLTQTPPHDSPSLPPPSSSPAFTIPSAPPHLAPAAAC</sequence>
<dbReference type="Proteomes" id="UP000324222">
    <property type="component" value="Unassembled WGS sequence"/>
</dbReference>
<protein>
    <submittedName>
        <fullName evidence="2">Uncharacterized protein</fullName>
    </submittedName>
</protein>
<evidence type="ECO:0000313" key="3">
    <source>
        <dbReference type="Proteomes" id="UP000324222"/>
    </source>
</evidence>
<evidence type="ECO:0000313" key="2">
    <source>
        <dbReference type="EMBL" id="MPC69081.1"/>
    </source>
</evidence>
<dbReference type="AlphaFoldDB" id="A0A5B7H8T0"/>
<keyword evidence="3" id="KW-1185">Reference proteome</keyword>
<feature type="compositionally biased region" description="Pro residues" evidence="1">
    <location>
        <begin position="31"/>
        <end position="41"/>
    </location>
</feature>
<dbReference type="EMBL" id="VSRR010028858">
    <property type="protein sequence ID" value="MPC69081.1"/>
    <property type="molecule type" value="Genomic_DNA"/>
</dbReference>
<evidence type="ECO:0000256" key="1">
    <source>
        <dbReference type="SAM" id="MobiDB-lite"/>
    </source>
</evidence>
<feature type="region of interest" description="Disordered" evidence="1">
    <location>
        <begin position="20"/>
        <end position="60"/>
    </location>
</feature>
<organism evidence="2 3">
    <name type="scientific">Portunus trituberculatus</name>
    <name type="common">Swimming crab</name>
    <name type="synonym">Neptunus trituberculatus</name>
    <dbReference type="NCBI Taxonomy" id="210409"/>
    <lineage>
        <taxon>Eukaryota</taxon>
        <taxon>Metazoa</taxon>
        <taxon>Ecdysozoa</taxon>
        <taxon>Arthropoda</taxon>
        <taxon>Crustacea</taxon>
        <taxon>Multicrustacea</taxon>
        <taxon>Malacostraca</taxon>
        <taxon>Eumalacostraca</taxon>
        <taxon>Eucarida</taxon>
        <taxon>Decapoda</taxon>
        <taxon>Pleocyemata</taxon>
        <taxon>Brachyura</taxon>
        <taxon>Eubrachyura</taxon>
        <taxon>Portunoidea</taxon>
        <taxon>Portunidae</taxon>
        <taxon>Portuninae</taxon>
        <taxon>Portunus</taxon>
    </lineage>
</organism>
<reference evidence="2 3" key="1">
    <citation type="submission" date="2019-05" db="EMBL/GenBank/DDBJ databases">
        <title>Another draft genome of Portunus trituberculatus and its Hox gene families provides insights of decapod evolution.</title>
        <authorList>
            <person name="Jeong J.-H."/>
            <person name="Song I."/>
            <person name="Kim S."/>
            <person name="Choi T."/>
            <person name="Kim D."/>
            <person name="Ryu S."/>
            <person name="Kim W."/>
        </authorList>
    </citation>
    <scope>NUCLEOTIDE SEQUENCE [LARGE SCALE GENOMIC DNA]</scope>
    <source>
        <tissue evidence="2">Muscle</tissue>
    </source>
</reference>